<protein>
    <submittedName>
        <fullName evidence="1">Uncharacterized protein</fullName>
    </submittedName>
</protein>
<reference evidence="1 2" key="1">
    <citation type="submission" date="2019-07" db="EMBL/GenBank/DDBJ databases">
        <title>Whole genome shotgun sequence of Reyranella soli NBRC 108950.</title>
        <authorList>
            <person name="Hosoyama A."/>
            <person name="Uohara A."/>
            <person name="Ohji S."/>
            <person name="Ichikawa N."/>
        </authorList>
    </citation>
    <scope>NUCLEOTIDE SEQUENCE [LARGE SCALE GENOMIC DNA]</scope>
    <source>
        <strain evidence="1 2">NBRC 108950</strain>
    </source>
</reference>
<comment type="caution">
    <text evidence="1">The sequence shown here is derived from an EMBL/GenBank/DDBJ whole genome shotgun (WGS) entry which is preliminary data.</text>
</comment>
<accession>A0A512NNT9</accession>
<dbReference type="AlphaFoldDB" id="A0A512NNT9"/>
<evidence type="ECO:0000313" key="1">
    <source>
        <dbReference type="EMBL" id="GEP60604.1"/>
    </source>
</evidence>
<dbReference type="Proteomes" id="UP000321058">
    <property type="component" value="Unassembled WGS sequence"/>
</dbReference>
<dbReference type="RefSeq" id="WP_147155945.1">
    <property type="nucleotide sequence ID" value="NZ_BKAJ01000172.1"/>
</dbReference>
<dbReference type="EMBL" id="BKAJ01000172">
    <property type="protein sequence ID" value="GEP60604.1"/>
    <property type="molecule type" value="Genomic_DNA"/>
</dbReference>
<sequence length="67" mass="7561">MKRIASKSSKRVNKGYVLGRARFAKISAIEGISLTPAMEADFREFERKGLSAEDRRRIIGKKYGSAR</sequence>
<gene>
    <name evidence="1" type="ORF">RSO01_77700</name>
</gene>
<dbReference type="OrthoDB" id="8255609at2"/>
<name>A0A512NNT9_9HYPH</name>
<proteinExistence type="predicted"/>
<organism evidence="1 2">
    <name type="scientific">Reyranella soli</name>
    <dbReference type="NCBI Taxonomy" id="1230389"/>
    <lineage>
        <taxon>Bacteria</taxon>
        <taxon>Pseudomonadati</taxon>
        <taxon>Pseudomonadota</taxon>
        <taxon>Alphaproteobacteria</taxon>
        <taxon>Hyphomicrobiales</taxon>
        <taxon>Reyranellaceae</taxon>
        <taxon>Reyranella</taxon>
    </lineage>
</organism>
<keyword evidence="2" id="KW-1185">Reference proteome</keyword>
<evidence type="ECO:0000313" key="2">
    <source>
        <dbReference type="Proteomes" id="UP000321058"/>
    </source>
</evidence>